<gene>
    <name evidence="1" type="ORF">EXIGLDRAFT_730148</name>
</gene>
<dbReference type="InParanoid" id="A0A165CB75"/>
<evidence type="ECO:0000313" key="1">
    <source>
        <dbReference type="EMBL" id="KZV82154.1"/>
    </source>
</evidence>
<sequence>MPRALSWDSVARAEASAFDDADDITLFGAPASSVPVVFAARPAVPTKRKKSLHYTL</sequence>
<evidence type="ECO:0000313" key="2">
    <source>
        <dbReference type="Proteomes" id="UP000077266"/>
    </source>
</evidence>
<dbReference type="AlphaFoldDB" id="A0A165CB75"/>
<keyword evidence="2" id="KW-1185">Reference proteome</keyword>
<name>A0A165CB75_EXIGL</name>
<dbReference type="EMBL" id="KV426343">
    <property type="protein sequence ID" value="KZV82154.1"/>
    <property type="molecule type" value="Genomic_DNA"/>
</dbReference>
<dbReference type="Proteomes" id="UP000077266">
    <property type="component" value="Unassembled WGS sequence"/>
</dbReference>
<proteinExistence type="predicted"/>
<organism evidence="1 2">
    <name type="scientific">Exidia glandulosa HHB12029</name>
    <dbReference type="NCBI Taxonomy" id="1314781"/>
    <lineage>
        <taxon>Eukaryota</taxon>
        <taxon>Fungi</taxon>
        <taxon>Dikarya</taxon>
        <taxon>Basidiomycota</taxon>
        <taxon>Agaricomycotina</taxon>
        <taxon>Agaricomycetes</taxon>
        <taxon>Auriculariales</taxon>
        <taxon>Exidiaceae</taxon>
        <taxon>Exidia</taxon>
    </lineage>
</organism>
<reference evidence="1 2" key="1">
    <citation type="journal article" date="2016" name="Mol. Biol. Evol.">
        <title>Comparative Genomics of Early-Diverging Mushroom-Forming Fungi Provides Insights into the Origins of Lignocellulose Decay Capabilities.</title>
        <authorList>
            <person name="Nagy L.G."/>
            <person name="Riley R."/>
            <person name="Tritt A."/>
            <person name="Adam C."/>
            <person name="Daum C."/>
            <person name="Floudas D."/>
            <person name="Sun H."/>
            <person name="Yadav J.S."/>
            <person name="Pangilinan J."/>
            <person name="Larsson K.H."/>
            <person name="Matsuura K."/>
            <person name="Barry K."/>
            <person name="Labutti K."/>
            <person name="Kuo R."/>
            <person name="Ohm R.A."/>
            <person name="Bhattacharya S.S."/>
            <person name="Shirouzu T."/>
            <person name="Yoshinaga Y."/>
            <person name="Martin F.M."/>
            <person name="Grigoriev I.V."/>
            <person name="Hibbett D.S."/>
        </authorList>
    </citation>
    <scope>NUCLEOTIDE SEQUENCE [LARGE SCALE GENOMIC DNA]</scope>
    <source>
        <strain evidence="1 2">HHB12029</strain>
    </source>
</reference>
<accession>A0A165CB75</accession>
<protein>
    <submittedName>
        <fullName evidence="1">Uncharacterized protein</fullName>
    </submittedName>
</protein>